<evidence type="ECO:0000313" key="6">
    <source>
        <dbReference type="EMBL" id="MCV2886371.1"/>
    </source>
</evidence>
<gene>
    <name evidence="6" type="ORF">OE749_16875</name>
</gene>
<evidence type="ECO:0000256" key="1">
    <source>
        <dbReference type="ARBA" id="ARBA00022737"/>
    </source>
</evidence>
<evidence type="ECO:0000256" key="2">
    <source>
        <dbReference type="SAM" id="MobiDB-lite"/>
    </source>
</evidence>
<dbReference type="Pfam" id="PF20148">
    <property type="entry name" value="DUF6531"/>
    <property type="match status" value="1"/>
</dbReference>
<dbReference type="RefSeq" id="WP_263713658.1">
    <property type="nucleotide sequence ID" value="NZ_JAOWKX010000010.1"/>
</dbReference>
<dbReference type="InterPro" id="IPR006530">
    <property type="entry name" value="YD"/>
</dbReference>
<dbReference type="Gene3D" id="2.180.10.10">
    <property type="entry name" value="RHS repeat-associated core"/>
    <property type="match status" value="3"/>
</dbReference>
<feature type="domain" description="Teneurin-like YD-shell" evidence="5">
    <location>
        <begin position="207"/>
        <end position="362"/>
    </location>
</feature>
<dbReference type="InterPro" id="IPR022385">
    <property type="entry name" value="Rhs_assc_core"/>
</dbReference>
<dbReference type="InterPro" id="IPR045351">
    <property type="entry name" value="DUF6531"/>
</dbReference>
<dbReference type="PANTHER" id="PTHR32305:SF15">
    <property type="entry name" value="PROTEIN RHSA-RELATED"/>
    <property type="match status" value="1"/>
</dbReference>
<dbReference type="Pfam" id="PF05593">
    <property type="entry name" value="RHS_repeat"/>
    <property type="match status" value="5"/>
</dbReference>
<feature type="domain" description="Teneurin-like YD-shell" evidence="5">
    <location>
        <begin position="753"/>
        <end position="1024"/>
    </location>
</feature>
<reference evidence="6 7" key="1">
    <citation type="submission" date="2022-10" db="EMBL/GenBank/DDBJ databases">
        <title>Aestuariibacter sp. AA17 isolated from Montipora capitata coral fragment.</title>
        <authorList>
            <person name="Emsley S.A."/>
            <person name="Pfannmuller K.M."/>
            <person name="Loughran R.M."/>
            <person name="Shlafstein M."/>
            <person name="Papke E."/>
            <person name="Saw J.H."/>
            <person name="Ushijima B."/>
            <person name="Videau P."/>
        </authorList>
    </citation>
    <scope>NUCLEOTIDE SEQUENCE [LARGE SCALE GENOMIC DNA]</scope>
    <source>
        <strain evidence="6 7">AA17</strain>
    </source>
</reference>
<proteinExistence type="predicted"/>
<dbReference type="InterPro" id="IPR056823">
    <property type="entry name" value="TEN-like_YD-shell"/>
</dbReference>
<dbReference type="InterPro" id="IPR050708">
    <property type="entry name" value="T6SS_VgrG/RHS"/>
</dbReference>
<dbReference type="Pfam" id="PF25023">
    <property type="entry name" value="TEN_YD-shell"/>
    <property type="match status" value="2"/>
</dbReference>
<dbReference type="SUPFAM" id="SSF63829">
    <property type="entry name" value="Calcium-dependent phosphotriesterase"/>
    <property type="match status" value="1"/>
</dbReference>
<keyword evidence="7" id="KW-1185">Reference proteome</keyword>
<evidence type="ECO:0000259" key="5">
    <source>
        <dbReference type="Pfam" id="PF25023"/>
    </source>
</evidence>
<dbReference type="Proteomes" id="UP001652504">
    <property type="component" value="Unassembled WGS sequence"/>
</dbReference>
<dbReference type="InterPro" id="IPR031325">
    <property type="entry name" value="RHS_repeat"/>
</dbReference>
<organism evidence="6 7">
    <name type="scientific">Fluctibacter corallii</name>
    <dbReference type="NCBI Taxonomy" id="2984329"/>
    <lineage>
        <taxon>Bacteria</taxon>
        <taxon>Pseudomonadati</taxon>
        <taxon>Pseudomonadota</taxon>
        <taxon>Gammaproteobacteria</taxon>
        <taxon>Alteromonadales</taxon>
        <taxon>Alteromonadaceae</taxon>
        <taxon>Fluctibacter</taxon>
    </lineage>
</organism>
<dbReference type="NCBIfam" id="TIGR03696">
    <property type="entry name" value="Rhs_assc_core"/>
    <property type="match status" value="1"/>
</dbReference>
<evidence type="ECO:0000313" key="7">
    <source>
        <dbReference type="Proteomes" id="UP001652504"/>
    </source>
</evidence>
<evidence type="ECO:0000259" key="4">
    <source>
        <dbReference type="Pfam" id="PF20148"/>
    </source>
</evidence>
<feature type="compositionally biased region" description="Acidic residues" evidence="2">
    <location>
        <begin position="50"/>
        <end position="64"/>
    </location>
</feature>
<feature type="domain" description="DUF6531" evidence="4">
    <location>
        <begin position="73"/>
        <end position="131"/>
    </location>
</feature>
<feature type="signal peptide" evidence="3">
    <location>
        <begin position="1"/>
        <end position="34"/>
    </location>
</feature>
<name>A0ABT3ACG3_9ALTE</name>
<dbReference type="NCBIfam" id="TIGR01643">
    <property type="entry name" value="YD_repeat_2x"/>
    <property type="match status" value="9"/>
</dbReference>
<protein>
    <submittedName>
        <fullName evidence="6">RHS domain-containing protein</fullName>
    </submittedName>
</protein>
<comment type="caution">
    <text evidence="6">The sequence shown here is derived from an EMBL/GenBank/DDBJ whole genome shotgun (WGS) entry which is preliminary data.</text>
</comment>
<evidence type="ECO:0000256" key="3">
    <source>
        <dbReference type="SAM" id="SignalP"/>
    </source>
</evidence>
<dbReference type="PANTHER" id="PTHR32305">
    <property type="match status" value="1"/>
</dbReference>
<keyword evidence="3" id="KW-0732">Signal</keyword>
<keyword evidence="1" id="KW-0677">Repeat</keyword>
<sequence length="1203" mass="132729">MQQRKHFFISGLYALALTLLLSLSSGLLSHSAFAYHYPWDQGHDTTNPNDPDDPGPCEGPDCENDPCNNSSTGSPVYIATGQLVWTEQDILLNGTPALSVSRTYNSRDPRVGAMGSAWSMSCDQALVPVTRFEQQVVNDAVVIVRKEEYVRRLPNGKRYAYSLDDNDEYTAPGLFDKVIPQADGTAKLLMRDGRYYVFAASGQVISEADRNGNLISYSYDTDGRLVSKSDEHGRALQYNYNLNGFISDITDHSGRAWQYAYDASGNLLSVTDPAGGVRYYEYSTYQDVGDAQVYSHLTKVTDEAGVVETQVTYNGSKVYRYKEYENQYTYTYDETNRRTSKVDSVGSRWTYTYNETGQYTRVEEPLNRVTTFERNEDSLPIRLTTPGGLVTTYSYDGYSNLVQRTDSRGTITTEFDGALPWPQKVTSRTGRTVNYSYDERGNMLSMTDEGGKVSQMKWTAQGYIEEHINALGQSTQVVYNNVGLPVSSTDPIGRTTLYEYDARYNLISLTNPAGEKMQYQYDALDRVTQITSADGSVTAYQHDAAGKPLSVTNAAGESVTYLYDTFGRVRERTFYDGGKTLFTYYADNELRTRTDANGVTATYYYDAAKRLTEKRYSDGNNLSFGYNVRDDLTSASNANGSVSREFDEYGRLTRETVNGVAVDYEYNAEDEITSLNALTIKQTYTQSSRGLTDAIALQGVPSGITNNYAFDDMGRMTELQRGGAIADSQMAYSAANQLVSLTHTGVLDPYQYVFDAADRISQWQGVDAGNKTYAYDAKGQVTQVQSSSSAENFAYDALGNRTGNGALYDAGNRLLEYGDYQFSYDGEGNRIEKKALTSGEREVYEYNGLNQLVKYQKFADNAATSPSVDYRYVYGPLGRRWAKINNLNPSNQTAFYWAGSMMVGENIDGTERRYVGDAIAPSMIVENGNVYHYLRDHLGTPQALIDQNNQIVWQAQYSSFGEVAESASGVVNNLRFSGQYHDRESGLYFNNARDYDPSLGRYIQSDQLGLFDGPNTYTYAHNNPLTYTDPTGEFGLIGAGIGAGIDLLSQLASNGGNWNCVSWGQVAISAGLGAIGGGLTNGLAKGAFRLKTVGSNTWSATKHWGRARNIKAMQVTNGQHRHHWLLQRNQGWGKNVSNRIKNQPWNLNSVSPSFNNWMSRGNTNLRSLLGAPPWARGVAGGSALAGGGAAANAAGGGSDCGCP</sequence>
<accession>A0ABT3ACG3</accession>
<feature type="region of interest" description="Disordered" evidence="2">
    <location>
        <begin position="44"/>
        <end position="68"/>
    </location>
</feature>
<dbReference type="PRINTS" id="PR00394">
    <property type="entry name" value="RHSPROTEIN"/>
</dbReference>
<dbReference type="EMBL" id="JAOWKX010000010">
    <property type="protein sequence ID" value="MCV2886371.1"/>
    <property type="molecule type" value="Genomic_DNA"/>
</dbReference>
<feature type="chain" id="PRO_5045642399" evidence="3">
    <location>
        <begin position="35"/>
        <end position="1203"/>
    </location>
</feature>